<organism evidence="2 3">
    <name type="scientific">Senna tora</name>
    <dbReference type="NCBI Taxonomy" id="362788"/>
    <lineage>
        <taxon>Eukaryota</taxon>
        <taxon>Viridiplantae</taxon>
        <taxon>Streptophyta</taxon>
        <taxon>Embryophyta</taxon>
        <taxon>Tracheophyta</taxon>
        <taxon>Spermatophyta</taxon>
        <taxon>Magnoliopsida</taxon>
        <taxon>eudicotyledons</taxon>
        <taxon>Gunneridae</taxon>
        <taxon>Pentapetalae</taxon>
        <taxon>rosids</taxon>
        <taxon>fabids</taxon>
        <taxon>Fabales</taxon>
        <taxon>Fabaceae</taxon>
        <taxon>Caesalpinioideae</taxon>
        <taxon>Cassia clade</taxon>
        <taxon>Senna</taxon>
    </lineage>
</organism>
<keyword evidence="1" id="KW-1133">Transmembrane helix</keyword>
<sequence>MGPLLPFETIHLSSSLSLLHREFVQIKLKQWLWDDVFAMELVKGQQKQNAPLTMIALQPSNQAGGFLSRALTLTTGEGEFVGCIVSGDKVDELCGEMLAGRSRLGNGVMAELLGGVLVVIGEIGSFGMVSVLEKGIFAGLFLFFLLSTCVFLIASTAGSCQIDSNLLPSTSFPSLSEIFVPIQISMQFEACILSVPCPIAVVAYSVLLICILLSIAISPDIALASDYHSIGFNSRI</sequence>
<evidence type="ECO:0000256" key="1">
    <source>
        <dbReference type="SAM" id="Phobius"/>
    </source>
</evidence>
<keyword evidence="1" id="KW-0812">Transmembrane</keyword>
<keyword evidence="1" id="KW-0472">Membrane</keyword>
<dbReference type="Proteomes" id="UP000634136">
    <property type="component" value="Unassembled WGS sequence"/>
</dbReference>
<dbReference type="AlphaFoldDB" id="A0A834T530"/>
<feature type="transmembrane region" description="Helical" evidence="1">
    <location>
        <begin position="108"/>
        <end position="129"/>
    </location>
</feature>
<feature type="transmembrane region" description="Helical" evidence="1">
    <location>
        <begin position="135"/>
        <end position="154"/>
    </location>
</feature>
<feature type="transmembrane region" description="Helical" evidence="1">
    <location>
        <begin position="191"/>
        <end position="217"/>
    </location>
</feature>
<dbReference type="EMBL" id="JAAIUW010000009">
    <property type="protein sequence ID" value="KAF7815382.1"/>
    <property type="molecule type" value="Genomic_DNA"/>
</dbReference>
<evidence type="ECO:0000313" key="3">
    <source>
        <dbReference type="Proteomes" id="UP000634136"/>
    </source>
</evidence>
<keyword evidence="3" id="KW-1185">Reference proteome</keyword>
<accession>A0A834T530</accession>
<proteinExistence type="predicted"/>
<reference evidence="2" key="1">
    <citation type="submission" date="2020-09" db="EMBL/GenBank/DDBJ databases">
        <title>Genome-Enabled Discovery of Anthraquinone Biosynthesis in Senna tora.</title>
        <authorList>
            <person name="Kang S.-H."/>
            <person name="Pandey R.P."/>
            <person name="Lee C.-M."/>
            <person name="Sim J.-S."/>
            <person name="Jeong J.-T."/>
            <person name="Choi B.-S."/>
            <person name="Jung M."/>
            <person name="Ginzburg D."/>
            <person name="Zhao K."/>
            <person name="Won S.Y."/>
            <person name="Oh T.-J."/>
            <person name="Yu Y."/>
            <person name="Kim N.-H."/>
            <person name="Lee O.R."/>
            <person name="Lee T.-H."/>
            <person name="Bashyal P."/>
            <person name="Kim T.-S."/>
            <person name="Lee W.-H."/>
            <person name="Kawkins C."/>
            <person name="Kim C.-K."/>
            <person name="Kim J.S."/>
            <person name="Ahn B.O."/>
            <person name="Rhee S.Y."/>
            <person name="Sohng J.K."/>
        </authorList>
    </citation>
    <scope>NUCLEOTIDE SEQUENCE</scope>
    <source>
        <tissue evidence="2">Leaf</tissue>
    </source>
</reference>
<evidence type="ECO:0000313" key="2">
    <source>
        <dbReference type="EMBL" id="KAF7815382.1"/>
    </source>
</evidence>
<name>A0A834T530_9FABA</name>
<comment type="caution">
    <text evidence="2">The sequence shown here is derived from an EMBL/GenBank/DDBJ whole genome shotgun (WGS) entry which is preliminary data.</text>
</comment>
<gene>
    <name evidence="2" type="ORF">G2W53_029351</name>
</gene>
<protein>
    <submittedName>
        <fullName evidence="2">Uncharacterized protein</fullName>
    </submittedName>
</protein>